<protein>
    <recommendedName>
        <fullName evidence="4">Retrotransposon gag domain-containing protein</fullName>
    </recommendedName>
</protein>
<dbReference type="KEGG" id="ehx:EMIHUDRAFT_208716"/>
<keyword evidence="3" id="KW-1185">Reference proteome</keyword>
<organism evidence="2 3">
    <name type="scientific">Emiliania huxleyi (strain CCMP1516)</name>
    <dbReference type="NCBI Taxonomy" id="280463"/>
    <lineage>
        <taxon>Eukaryota</taxon>
        <taxon>Haptista</taxon>
        <taxon>Haptophyta</taxon>
        <taxon>Prymnesiophyceae</taxon>
        <taxon>Isochrysidales</taxon>
        <taxon>Noelaerhabdaceae</taxon>
        <taxon>Emiliania</taxon>
    </lineage>
</organism>
<evidence type="ECO:0008006" key="4">
    <source>
        <dbReference type="Google" id="ProtNLM"/>
    </source>
</evidence>
<dbReference type="Proteomes" id="UP000013827">
    <property type="component" value="Unassembled WGS sequence"/>
</dbReference>
<dbReference type="AlphaFoldDB" id="A0A0D3J8Z3"/>
<proteinExistence type="predicted"/>
<accession>A0A0D3J8Z3</accession>
<evidence type="ECO:0000256" key="1">
    <source>
        <dbReference type="SAM" id="MobiDB-lite"/>
    </source>
</evidence>
<evidence type="ECO:0000313" key="3">
    <source>
        <dbReference type="Proteomes" id="UP000013827"/>
    </source>
</evidence>
<dbReference type="GeneID" id="17265476"/>
<dbReference type="PaxDb" id="2903-EOD19978"/>
<evidence type="ECO:0000313" key="2">
    <source>
        <dbReference type="EnsemblProtists" id="EOD19978"/>
    </source>
</evidence>
<feature type="region of interest" description="Disordered" evidence="1">
    <location>
        <begin position="178"/>
        <end position="245"/>
    </location>
</feature>
<name>A0A0D3J8Z3_EMIH1</name>
<reference evidence="3" key="1">
    <citation type="journal article" date="2013" name="Nature">
        <title>Pan genome of the phytoplankton Emiliania underpins its global distribution.</title>
        <authorList>
            <person name="Read B.A."/>
            <person name="Kegel J."/>
            <person name="Klute M.J."/>
            <person name="Kuo A."/>
            <person name="Lefebvre S.C."/>
            <person name="Maumus F."/>
            <person name="Mayer C."/>
            <person name="Miller J."/>
            <person name="Monier A."/>
            <person name="Salamov A."/>
            <person name="Young J."/>
            <person name="Aguilar M."/>
            <person name="Claverie J.M."/>
            <person name="Frickenhaus S."/>
            <person name="Gonzalez K."/>
            <person name="Herman E.K."/>
            <person name="Lin Y.C."/>
            <person name="Napier J."/>
            <person name="Ogata H."/>
            <person name="Sarno A.F."/>
            <person name="Shmutz J."/>
            <person name="Schroeder D."/>
            <person name="de Vargas C."/>
            <person name="Verret F."/>
            <person name="von Dassow P."/>
            <person name="Valentin K."/>
            <person name="Van de Peer Y."/>
            <person name="Wheeler G."/>
            <person name="Dacks J.B."/>
            <person name="Delwiche C.F."/>
            <person name="Dyhrman S.T."/>
            <person name="Glockner G."/>
            <person name="John U."/>
            <person name="Richards T."/>
            <person name="Worden A.Z."/>
            <person name="Zhang X."/>
            <person name="Grigoriev I.V."/>
            <person name="Allen A.E."/>
            <person name="Bidle K."/>
            <person name="Borodovsky M."/>
            <person name="Bowler C."/>
            <person name="Brownlee C."/>
            <person name="Cock J.M."/>
            <person name="Elias M."/>
            <person name="Gladyshev V.N."/>
            <person name="Groth M."/>
            <person name="Guda C."/>
            <person name="Hadaegh A."/>
            <person name="Iglesias-Rodriguez M.D."/>
            <person name="Jenkins J."/>
            <person name="Jones B.M."/>
            <person name="Lawson T."/>
            <person name="Leese F."/>
            <person name="Lindquist E."/>
            <person name="Lobanov A."/>
            <person name="Lomsadze A."/>
            <person name="Malik S.B."/>
            <person name="Marsh M.E."/>
            <person name="Mackinder L."/>
            <person name="Mock T."/>
            <person name="Mueller-Roeber B."/>
            <person name="Pagarete A."/>
            <person name="Parker M."/>
            <person name="Probert I."/>
            <person name="Quesneville H."/>
            <person name="Raines C."/>
            <person name="Rensing S.A."/>
            <person name="Riano-Pachon D.M."/>
            <person name="Richier S."/>
            <person name="Rokitta S."/>
            <person name="Shiraiwa Y."/>
            <person name="Soanes D.M."/>
            <person name="van der Giezen M."/>
            <person name="Wahlund T.M."/>
            <person name="Williams B."/>
            <person name="Wilson W."/>
            <person name="Wolfe G."/>
            <person name="Wurch L.L."/>
        </authorList>
    </citation>
    <scope>NUCLEOTIDE SEQUENCE</scope>
</reference>
<feature type="compositionally biased region" description="Acidic residues" evidence="1">
    <location>
        <begin position="190"/>
        <end position="200"/>
    </location>
</feature>
<dbReference type="HOGENOM" id="CLU_1028313_0_0_1"/>
<feature type="region of interest" description="Disordered" evidence="1">
    <location>
        <begin position="116"/>
        <end position="152"/>
    </location>
</feature>
<dbReference type="EnsemblProtists" id="EOD19978">
    <property type="protein sequence ID" value="EOD19978"/>
    <property type="gene ID" value="EMIHUDRAFT_208716"/>
</dbReference>
<dbReference type="RefSeq" id="XP_005772407.1">
    <property type="nucleotide sequence ID" value="XM_005772350.1"/>
</dbReference>
<sequence>MQTEIFKFWTFLSGLGAQTSTLERFLASADLSRGENILNIREYSREYRCIRAADDVLETGLPSDKILACFEEALGKRLSEMGTDAAAGREANAESAEAAPRLEAAAEQQREHSLLAPTAGRGVEPVLPDPVPMLHTNSGGGRRSCEPDAGAGQQIGSAAASILARRGEAARAKVLDKVRDAGRANGDPAAPEEEDGEYDPEERLPDSDEEAEEYGVQRVVRGRVRLHGKQPASSGLDVDEQRQTSLAERRFVRTVVKRGVGERGRTAGLGE</sequence>
<reference evidence="2" key="2">
    <citation type="submission" date="2024-10" db="UniProtKB">
        <authorList>
            <consortium name="EnsemblProtists"/>
        </authorList>
    </citation>
    <scope>IDENTIFICATION</scope>
</reference>